<reference evidence="1 2" key="1">
    <citation type="submission" date="2018-06" db="EMBL/GenBank/DDBJ databases">
        <title>Chryseolinea flavus sp. nov., a member of the phylum Bacteroidetes isolated from soil.</title>
        <authorList>
            <person name="Li Y."/>
            <person name="Wang J."/>
        </authorList>
    </citation>
    <scope>NUCLEOTIDE SEQUENCE [LARGE SCALE GENOMIC DNA]</scope>
    <source>
        <strain evidence="1 2">SDU1-6</strain>
    </source>
</reference>
<proteinExistence type="predicted"/>
<evidence type="ECO:0000313" key="1">
    <source>
        <dbReference type="EMBL" id="RAV99240.1"/>
    </source>
</evidence>
<dbReference type="RefSeq" id="WP_112748754.1">
    <property type="nucleotide sequence ID" value="NZ_QMFY01000012.1"/>
</dbReference>
<comment type="caution">
    <text evidence="1">The sequence shown here is derived from an EMBL/GenBank/DDBJ whole genome shotgun (WGS) entry which is preliminary data.</text>
</comment>
<dbReference type="Proteomes" id="UP000251889">
    <property type="component" value="Unassembled WGS sequence"/>
</dbReference>
<keyword evidence="2" id="KW-1185">Reference proteome</keyword>
<evidence type="ECO:0000313" key="2">
    <source>
        <dbReference type="Proteomes" id="UP000251889"/>
    </source>
</evidence>
<name>A0A364XXV2_9BACT</name>
<sequence length="96" mass="11122">MDSSTSANKILNTGLEFAMEFGPNWLKPIQDRLHASFPSLTTQTLDEYNETCRDVMFKGHEFIYKQLEATANGGHKINLPHWKRCLETFYQQLIRG</sequence>
<dbReference type="OrthoDB" id="1261489at2"/>
<gene>
    <name evidence="1" type="ORF">DQQ10_20300</name>
</gene>
<dbReference type="EMBL" id="QMFY01000012">
    <property type="protein sequence ID" value="RAV99240.1"/>
    <property type="molecule type" value="Genomic_DNA"/>
</dbReference>
<dbReference type="AlphaFoldDB" id="A0A364XXV2"/>
<organism evidence="1 2">
    <name type="scientific">Pseudochryseolinea flava</name>
    <dbReference type="NCBI Taxonomy" id="2059302"/>
    <lineage>
        <taxon>Bacteria</taxon>
        <taxon>Pseudomonadati</taxon>
        <taxon>Bacteroidota</taxon>
        <taxon>Cytophagia</taxon>
        <taxon>Cytophagales</taxon>
        <taxon>Fulvivirgaceae</taxon>
        <taxon>Pseudochryseolinea</taxon>
    </lineage>
</organism>
<protein>
    <submittedName>
        <fullName evidence="1">Uncharacterized protein</fullName>
    </submittedName>
</protein>
<accession>A0A364XXV2</accession>